<dbReference type="AlphaFoldDB" id="L0RXT1"/>
<dbReference type="eggNOG" id="ENOG5031ZJH">
    <property type="taxonomic scope" value="Bacteria"/>
</dbReference>
<dbReference type="Proteomes" id="UP000010466">
    <property type="component" value="Chromosome"/>
</dbReference>
<dbReference type="STRING" id="1246955.MCYN_0603"/>
<gene>
    <name evidence="1" type="primary">MCYN0603</name>
    <name evidence="1" type="ordered locus">MCYN_0603</name>
</gene>
<dbReference type="KEGG" id="mcy:MCYN_0603"/>
<evidence type="ECO:0000313" key="2">
    <source>
        <dbReference type="Proteomes" id="UP000010466"/>
    </source>
</evidence>
<evidence type="ECO:0000313" key="1">
    <source>
        <dbReference type="EMBL" id="CCP24335.1"/>
    </source>
</evidence>
<organism evidence="1 2">
    <name type="scientific">Mycoplasmopsis cynos (strain C142)</name>
    <name type="common">Mycoplasma cynos</name>
    <dbReference type="NCBI Taxonomy" id="1246955"/>
    <lineage>
        <taxon>Bacteria</taxon>
        <taxon>Bacillati</taxon>
        <taxon>Mycoplasmatota</taxon>
        <taxon>Mycoplasmoidales</taxon>
        <taxon>Metamycoplasmataceae</taxon>
        <taxon>Mycoplasmopsis</taxon>
    </lineage>
</organism>
<proteinExistence type="predicted"/>
<reference evidence="2" key="1">
    <citation type="journal article" date="2013" name="Genome Announc.">
        <title>Complete genome sequence of Mycoplasma cynos strain C142.</title>
        <authorList>
            <person name="Walker C.A."/>
            <person name="Mannering S.A."/>
            <person name="Shields S."/>
            <person name="Blake D.P."/>
            <person name="Brownlie J."/>
        </authorList>
    </citation>
    <scope>NUCLEOTIDE SEQUENCE [LARGE SCALE GENOMIC DNA]</scope>
    <source>
        <strain evidence="2">C142</strain>
    </source>
</reference>
<name>L0RXT1_MYCC1</name>
<accession>L0RXT1</accession>
<keyword evidence="2" id="KW-1185">Reference proteome</keyword>
<sequence length="130" mass="15518">MNCKKEKMKEVIMNQEKELLSDLFIENLILNEFDEDTAKEETIKQQMINKLNKLQDDENALAIKEKREPHYVTSAYFKKYVDWVIQNNGELNIITLNLYHSTQVKQTIDNYYKFLVASYELAKYLKAKEK</sequence>
<dbReference type="HOGENOM" id="CLU_1935689_0_0_14"/>
<dbReference type="EMBL" id="HF559394">
    <property type="protein sequence ID" value="CCP24335.1"/>
    <property type="molecule type" value="Genomic_DNA"/>
</dbReference>
<protein>
    <submittedName>
        <fullName evidence="1">Uncharacterized protein</fullName>
    </submittedName>
</protein>
<dbReference type="PATRIC" id="fig|1246955.3.peg.545"/>